<proteinExistence type="inferred from homology"/>
<organism evidence="7 8">
    <name type="scientific">Aeromonas simiae</name>
    <dbReference type="NCBI Taxonomy" id="218936"/>
    <lineage>
        <taxon>Bacteria</taxon>
        <taxon>Pseudomonadati</taxon>
        <taxon>Pseudomonadota</taxon>
        <taxon>Gammaproteobacteria</taxon>
        <taxon>Aeromonadales</taxon>
        <taxon>Aeromonadaceae</taxon>
        <taxon>Aeromonas</taxon>
    </lineage>
</organism>
<evidence type="ECO:0000256" key="2">
    <source>
        <dbReference type="ARBA" id="ARBA00022692"/>
    </source>
</evidence>
<keyword evidence="4 6" id="KW-0472">Membrane</keyword>
<keyword evidence="2 6" id="KW-0812">Transmembrane</keyword>
<keyword evidence="3 6" id="KW-1133">Transmembrane helix</keyword>
<feature type="transmembrane region" description="Helical" evidence="6">
    <location>
        <begin position="221"/>
        <end position="246"/>
    </location>
</feature>
<dbReference type="PROSITE" id="PS01005">
    <property type="entry name" value="FORMATE_NITRITE_TP_1"/>
    <property type="match status" value="1"/>
</dbReference>
<feature type="transmembrane region" description="Helical" evidence="6">
    <location>
        <begin position="59"/>
        <end position="80"/>
    </location>
</feature>
<dbReference type="KEGG" id="asim:FE240_16690"/>
<dbReference type="InterPro" id="IPR024002">
    <property type="entry name" value="For/NO2_transpt_CS"/>
</dbReference>
<dbReference type="InterPro" id="IPR023271">
    <property type="entry name" value="Aquaporin-like"/>
</dbReference>
<feature type="transmembrane region" description="Helical" evidence="6">
    <location>
        <begin position="183"/>
        <end position="209"/>
    </location>
</feature>
<feature type="transmembrane region" description="Helical" evidence="6">
    <location>
        <begin position="25"/>
        <end position="47"/>
    </location>
</feature>
<keyword evidence="8" id="KW-1185">Reference proteome</keyword>
<feature type="transmembrane region" description="Helical" evidence="6">
    <location>
        <begin position="146"/>
        <end position="171"/>
    </location>
</feature>
<dbReference type="GO" id="GO:0005886">
    <property type="term" value="C:plasma membrane"/>
    <property type="evidence" value="ECO:0007669"/>
    <property type="project" value="TreeGrafter"/>
</dbReference>
<comment type="subcellular location">
    <subcellularLocation>
        <location evidence="1">Membrane</location>
        <topology evidence="1">Multi-pass membrane protein</topology>
    </subcellularLocation>
</comment>
<dbReference type="NCBIfam" id="TIGR00790">
    <property type="entry name" value="fnt"/>
    <property type="match status" value="1"/>
</dbReference>
<dbReference type="PROSITE" id="PS01006">
    <property type="entry name" value="FORMATE_NITRITE_TP_2"/>
    <property type="match status" value="1"/>
</dbReference>
<dbReference type="PANTHER" id="PTHR30520">
    <property type="entry name" value="FORMATE TRANSPORTER-RELATED"/>
    <property type="match status" value="1"/>
</dbReference>
<dbReference type="Proteomes" id="UP000594034">
    <property type="component" value="Chromosome"/>
</dbReference>
<evidence type="ECO:0000256" key="1">
    <source>
        <dbReference type="ARBA" id="ARBA00004141"/>
    </source>
</evidence>
<evidence type="ECO:0000256" key="3">
    <source>
        <dbReference type="ARBA" id="ARBA00022989"/>
    </source>
</evidence>
<dbReference type="NCBIfam" id="NF008595">
    <property type="entry name" value="PRK11562.1"/>
    <property type="match status" value="1"/>
</dbReference>
<dbReference type="RefSeq" id="WP_193002552.1">
    <property type="nucleotide sequence ID" value="NZ_CP040449.1"/>
</dbReference>
<feature type="transmembrane region" description="Helical" evidence="6">
    <location>
        <begin position="101"/>
        <end position="126"/>
    </location>
</feature>
<dbReference type="GO" id="GO:0015499">
    <property type="term" value="F:formate transmembrane transporter activity"/>
    <property type="evidence" value="ECO:0007669"/>
    <property type="project" value="TreeGrafter"/>
</dbReference>
<sequence length="270" mass="28875">MYTDTINKCAANAARINRFERSDKLGFWLSSAMAGAYVGLGIILIFTLGNLVDPSVRPLVMGATFGIALTLVVIAGSELFTGHTMFLTFGVKAGKIAMSDLLRILPQTWAGNLLGSIFVALIYSYGGSLLPDAGSLAHKVALAKTQAPALTLFMKGVLCNWLVCLAIWMALRTEGAAKFIAIWWCLLAFIASGYEHSVANMTLFALSWFGNHSEAYTLGGIGYNLLWVTLGNTVSGALFMGLGYWYATPKAERPVAVSNAVTTASQTHTA</sequence>
<gene>
    <name evidence="7" type="primary">nirC</name>
    <name evidence="7" type="ORF">FE240_16690</name>
</gene>
<evidence type="ECO:0000256" key="6">
    <source>
        <dbReference type="SAM" id="Phobius"/>
    </source>
</evidence>
<evidence type="ECO:0000313" key="7">
    <source>
        <dbReference type="EMBL" id="QFI56170.1"/>
    </source>
</evidence>
<dbReference type="PANTHER" id="PTHR30520:SF8">
    <property type="entry name" value="NITRITE TRANSPORTER NIRC"/>
    <property type="match status" value="1"/>
</dbReference>
<dbReference type="AlphaFoldDB" id="A0A5J6X086"/>
<evidence type="ECO:0000256" key="4">
    <source>
        <dbReference type="ARBA" id="ARBA00023136"/>
    </source>
</evidence>
<name>A0A5J6X086_9GAMM</name>
<protein>
    <submittedName>
        <fullName evidence="7">Nitrite transporter NirC</fullName>
    </submittedName>
</protein>
<evidence type="ECO:0000256" key="5">
    <source>
        <dbReference type="ARBA" id="ARBA00049660"/>
    </source>
</evidence>
<dbReference type="InterPro" id="IPR000292">
    <property type="entry name" value="For/NO2_transpt"/>
</dbReference>
<reference evidence="7 8" key="1">
    <citation type="submission" date="2019-05" db="EMBL/GenBank/DDBJ databases">
        <title>OXA-830, a novel chromosomally encoded expanded-spectrum class D beta-lactamase in Aeromonas simiae.</title>
        <authorList>
            <person name="Zhou W."/>
            <person name="Chen Q."/>
        </authorList>
    </citation>
    <scope>NUCLEOTIDE SEQUENCE [LARGE SCALE GENOMIC DNA]</scope>
    <source>
        <strain evidence="7 8">A6</strain>
    </source>
</reference>
<comment type="similarity">
    <text evidence="5">Belongs to the FNT transporter (TC 1.A.16) family.</text>
</comment>
<dbReference type="Pfam" id="PF01226">
    <property type="entry name" value="Form_Nir_trans"/>
    <property type="match status" value="1"/>
</dbReference>
<evidence type="ECO:0000313" key="8">
    <source>
        <dbReference type="Proteomes" id="UP000594034"/>
    </source>
</evidence>
<dbReference type="Gene3D" id="1.20.1080.10">
    <property type="entry name" value="Glycerol uptake facilitator protein"/>
    <property type="match status" value="1"/>
</dbReference>
<accession>A0A5J6X086</accession>
<dbReference type="EMBL" id="CP040449">
    <property type="protein sequence ID" value="QFI56170.1"/>
    <property type="molecule type" value="Genomic_DNA"/>
</dbReference>